<evidence type="ECO:0000256" key="2">
    <source>
        <dbReference type="ARBA" id="ARBA00023125"/>
    </source>
</evidence>
<keyword evidence="1" id="KW-0805">Transcription regulation</keyword>
<organism evidence="6 7">
    <name type="scientific">Streptomyces thermolineatus</name>
    <dbReference type="NCBI Taxonomy" id="44033"/>
    <lineage>
        <taxon>Bacteria</taxon>
        <taxon>Bacillati</taxon>
        <taxon>Actinomycetota</taxon>
        <taxon>Actinomycetes</taxon>
        <taxon>Kitasatosporales</taxon>
        <taxon>Streptomycetaceae</taxon>
        <taxon>Streptomyces</taxon>
    </lineage>
</organism>
<feature type="domain" description="HTH luxR-type" evidence="5">
    <location>
        <begin position="274"/>
        <end position="339"/>
    </location>
</feature>
<evidence type="ECO:0000256" key="4">
    <source>
        <dbReference type="SAM" id="MobiDB-lite"/>
    </source>
</evidence>
<dbReference type="InterPro" id="IPR016032">
    <property type="entry name" value="Sig_transdc_resp-reg_C-effctor"/>
</dbReference>
<evidence type="ECO:0000256" key="1">
    <source>
        <dbReference type="ARBA" id="ARBA00023015"/>
    </source>
</evidence>
<dbReference type="PANTHER" id="PTHR43214:SF24">
    <property type="entry name" value="TRANSCRIPTIONAL REGULATORY PROTEIN NARL-RELATED"/>
    <property type="match status" value="1"/>
</dbReference>
<dbReference type="PANTHER" id="PTHR43214">
    <property type="entry name" value="TWO-COMPONENT RESPONSE REGULATOR"/>
    <property type="match status" value="1"/>
</dbReference>
<dbReference type="Gene3D" id="1.10.10.10">
    <property type="entry name" value="Winged helix-like DNA-binding domain superfamily/Winged helix DNA-binding domain"/>
    <property type="match status" value="1"/>
</dbReference>
<sequence length="342" mass="36761">MSGGPPRGEAPRGEAPRDGTAREEAGAQARAVYAAAVRRAGNPRGAREFAVPDGTSARVRDWLAEHRLIGADGTALSSPERALRTLLGDQERQLRSAVALLEQNIHALDDVVGLLALNRLGGREAVHVEFFEDRGRLRKRLEDVDALSREEYLAMRSSFPEPEVLDASLGADLEMLGRGVELRMLVSAGAVRRPGATRYLGTLAGAGAEVRVTASLPLYLSVVDRSLTVMSLEGDAHGSGGDVILHSHLVATCFTRVFEHNWAAARPYPVRAGPADADGEYSPQEREVLTLLATGAKDESIARRLGCSERTLRRMLTQLMEKLGAESRFEAGVRAAGLGLVD</sequence>
<dbReference type="InterPro" id="IPR000792">
    <property type="entry name" value="Tscrpt_reg_LuxR_C"/>
</dbReference>
<comment type="caution">
    <text evidence="6">The sequence shown here is derived from an EMBL/GenBank/DDBJ whole genome shotgun (WGS) entry which is preliminary data.</text>
</comment>
<feature type="region of interest" description="Disordered" evidence="4">
    <location>
        <begin position="1"/>
        <end position="27"/>
    </location>
</feature>
<keyword evidence="3" id="KW-0804">Transcription</keyword>
<proteinExistence type="predicted"/>
<dbReference type="SUPFAM" id="SSF46894">
    <property type="entry name" value="C-terminal effector domain of the bipartite response regulators"/>
    <property type="match status" value="1"/>
</dbReference>
<evidence type="ECO:0000256" key="3">
    <source>
        <dbReference type="ARBA" id="ARBA00023163"/>
    </source>
</evidence>
<name>A0ABN3L5G3_9ACTN</name>
<feature type="compositionally biased region" description="Basic and acidic residues" evidence="4">
    <location>
        <begin position="9"/>
        <end position="25"/>
    </location>
</feature>
<dbReference type="Pfam" id="PF00196">
    <property type="entry name" value="GerE"/>
    <property type="match status" value="1"/>
</dbReference>
<dbReference type="PROSITE" id="PS50043">
    <property type="entry name" value="HTH_LUXR_2"/>
    <property type="match status" value="1"/>
</dbReference>
<dbReference type="PRINTS" id="PR00038">
    <property type="entry name" value="HTHLUXR"/>
</dbReference>
<reference evidence="6 7" key="1">
    <citation type="journal article" date="2019" name="Int. J. Syst. Evol. Microbiol.">
        <title>The Global Catalogue of Microorganisms (GCM) 10K type strain sequencing project: providing services to taxonomists for standard genome sequencing and annotation.</title>
        <authorList>
            <consortium name="The Broad Institute Genomics Platform"/>
            <consortium name="The Broad Institute Genome Sequencing Center for Infectious Disease"/>
            <person name="Wu L."/>
            <person name="Ma J."/>
        </authorList>
    </citation>
    <scope>NUCLEOTIDE SEQUENCE [LARGE SCALE GENOMIC DNA]</scope>
    <source>
        <strain evidence="6 7">JCM 6307</strain>
    </source>
</reference>
<gene>
    <name evidence="6" type="ORF">GCM10010406_12750</name>
</gene>
<evidence type="ECO:0000313" key="7">
    <source>
        <dbReference type="Proteomes" id="UP001501358"/>
    </source>
</evidence>
<keyword evidence="7" id="KW-1185">Reference proteome</keyword>
<accession>A0ABN3L5G3</accession>
<protein>
    <recommendedName>
        <fullName evidence="5">HTH luxR-type domain-containing protein</fullName>
    </recommendedName>
</protein>
<dbReference type="InterPro" id="IPR039420">
    <property type="entry name" value="WalR-like"/>
</dbReference>
<dbReference type="CDD" id="cd06170">
    <property type="entry name" value="LuxR_C_like"/>
    <property type="match status" value="1"/>
</dbReference>
<evidence type="ECO:0000259" key="5">
    <source>
        <dbReference type="PROSITE" id="PS50043"/>
    </source>
</evidence>
<evidence type="ECO:0000313" key="6">
    <source>
        <dbReference type="EMBL" id="GAA2478061.1"/>
    </source>
</evidence>
<dbReference type="EMBL" id="BAAATA010000005">
    <property type="protein sequence ID" value="GAA2478061.1"/>
    <property type="molecule type" value="Genomic_DNA"/>
</dbReference>
<dbReference type="InterPro" id="IPR036388">
    <property type="entry name" value="WH-like_DNA-bd_sf"/>
</dbReference>
<dbReference type="Proteomes" id="UP001501358">
    <property type="component" value="Unassembled WGS sequence"/>
</dbReference>
<dbReference type="SMART" id="SM00421">
    <property type="entry name" value="HTH_LUXR"/>
    <property type="match status" value="1"/>
</dbReference>
<keyword evidence="2" id="KW-0238">DNA-binding</keyword>